<comment type="similarity">
    <text evidence="1">Belongs to the precorrin methyltransferase family.</text>
</comment>
<dbReference type="InterPro" id="IPR014776">
    <property type="entry name" value="4pyrrole_Mease_sub2"/>
</dbReference>
<dbReference type="GO" id="GO:0004851">
    <property type="term" value="F:uroporphyrin-III C-methyltransferase activity"/>
    <property type="evidence" value="ECO:0007669"/>
    <property type="project" value="UniProtKB-EC"/>
</dbReference>
<evidence type="ECO:0000256" key="7">
    <source>
        <dbReference type="ARBA" id="ARBA00025705"/>
    </source>
</evidence>
<keyword evidence="3 9" id="KW-0489">Methyltransferase</keyword>
<dbReference type="AlphaFoldDB" id="A0A248LJG4"/>
<dbReference type="GO" id="GO:0019354">
    <property type="term" value="P:siroheme biosynthetic process"/>
    <property type="evidence" value="ECO:0007669"/>
    <property type="project" value="UniProtKB-UniPathway"/>
</dbReference>
<dbReference type="CDD" id="cd11642">
    <property type="entry name" value="SUMT"/>
    <property type="match status" value="1"/>
</dbReference>
<sequence length="252" mass="26652">MHTGKVWLIGCGPGDMELLTLKAARILQSADVWLVDDLAGKDILTLARADARIVHVGKRGGCRSTPQHFINRLMARYARQGFQVARVKGGDAMLFGRGGEEQAYLHEHGIETGIVNGLTSGMAAATSLGVPLTHRDHCRGVAFVTAHGHDGDEPDWSALARSGLTLAIYMGMKRLDRIRAGLLAGGLSPSTPAAIVQSASTPAERQLLTTLDELPQAASREQLASPAIVLVGTVIGLAGQQMMQSGCNMQVA</sequence>
<dbReference type="Pfam" id="PF00590">
    <property type="entry name" value="TP_methylase"/>
    <property type="match status" value="1"/>
</dbReference>
<evidence type="ECO:0000259" key="8">
    <source>
        <dbReference type="Pfam" id="PF00590"/>
    </source>
</evidence>
<evidence type="ECO:0000313" key="10">
    <source>
        <dbReference type="Proteomes" id="UP000197424"/>
    </source>
</evidence>
<reference evidence="10" key="1">
    <citation type="submission" date="2017-06" db="EMBL/GenBank/DDBJ databases">
        <title>Whole genome sequence of Laribacter hongkongensis LHGZ1.</title>
        <authorList>
            <person name="Chen D."/>
            <person name="Wu H."/>
            <person name="Chen J."/>
        </authorList>
    </citation>
    <scope>NUCLEOTIDE SEQUENCE [LARGE SCALE GENOMIC DNA]</scope>
    <source>
        <strain evidence="10">LHGZ1</strain>
    </source>
</reference>
<evidence type="ECO:0000256" key="1">
    <source>
        <dbReference type="ARBA" id="ARBA00005879"/>
    </source>
</evidence>
<dbReference type="FunFam" id="3.40.1010.10:FF:000001">
    <property type="entry name" value="Siroheme synthase"/>
    <property type="match status" value="1"/>
</dbReference>
<evidence type="ECO:0000256" key="5">
    <source>
        <dbReference type="ARBA" id="ARBA00022691"/>
    </source>
</evidence>
<evidence type="ECO:0000256" key="3">
    <source>
        <dbReference type="ARBA" id="ARBA00022603"/>
    </source>
</evidence>
<evidence type="ECO:0000256" key="2">
    <source>
        <dbReference type="ARBA" id="ARBA00012162"/>
    </source>
</evidence>
<dbReference type="PANTHER" id="PTHR45790">
    <property type="entry name" value="SIROHEME SYNTHASE-RELATED"/>
    <property type="match status" value="1"/>
</dbReference>
<dbReference type="NCBIfam" id="TIGR01469">
    <property type="entry name" value="cobA_cysG_Cterm"/>
    <property type="match status" value="1"/>
</dbReference>
<dbReference type="UniPathway" id="UPA00262">
    <property type="reaction ID" value="UER00211"/>
</dbReference>
<dbReference type="InterPro" id="IPR006366">
    <property type="entry name" value="CobA/CysG_C"/>
</dbReference>
<comment type="pathway">
    <text evidence="7">Porphyrin-containing compound metabolism; siroheme biosynthesis; precorrin-2 from uroporphyrinogen III: step 1/1.</text>
</comment>
<dbReference type="GO" id="GO:0032259">
    <property type="term" value="P:methylation"/>
    <property type="evidence" value="ECO:0007669"/>
    <property type="project" value="UniProtKB-KW"/>
</dbReference>
<organism evidence="9 10">
    <name type="scientific">Laribacter hongkongensis</name>
    <dbReference type="NCBI Taxonomy" id="168471"/>
    <lineage>
        <taxon>Bacteria</taxon>
        <taxon>Pseudomonadati</taxon>
        <taxon>Pseudomonadota</taxon>
        <taxon>Betaproteobacteria</taxon>
        <taxon>Neisseriales</taxon>
        <taxon>Aquaspirillaceae</taxon>
        <taxon>Laribacter</taxon>
    </lineage>
</organism>
<dbReference type="PANTHER" id="PTHR45790:SF3">
    <property type="entry name" value="S-ADENOSYL-L-METHIONINE-DEPENDENT UROPORPHYRINOGEN III METHYLTRANSFERASE, CHLOROPLASTIC"/>
    <property type="match status" value="1"/>
</dbReference>
<protein>
    <recommendedName>
        <fullName evidence="2">uroporphyrinogen-III C-methyltransferase</fullName>
        <ecNumber evidence="2">2.1.1.107</ecNumber>
    </recommendedName>
</protein>
<proteinExistence type="inferred from homology"/>
<dbReference type="Proteomes" id="UP000197424">
    <property type="component" value="Chromosome"/>
</dbReference>
<dbReference type="EMBL" id="CP022115">
    <property type="protein sequence ID" value="ASJ24649.1"/>
    <property type="molecule type" value="Genomic_DNA"/>
</dbReference>
<evidence type="ECO:0000256" key="4">
    <source>
        <dbReference type="ARBA" id="ARBA00022679"/>
    </source>
</evidence>
<dbReference type="OrthoDB" id="9815856at2"/>
<name>A0A248LJG4_9NEIS</name>
<evidence type="ECO:0000313" key="9">
    <source>
        <dbReference type="EMBL" id="ASJ24649.1"/>
    </source>
</evidence>
<feature type="domain" description="Tetrapyrrole methylase" evidence="8">
    <location>
        <begin position="5"/>
        <end position="214"/>
    </location>
</feature>
<dbReference type="RefSeq" id="WP_088860852.1">
    <property type="nucleotide sequence ID" value="NZ_CP022115.1"/>
</dbReference>
<dbReference type="SUPFAM" id="SSF53790">
    <property type="entry name" value="Tetrapyrrole methylase"/>
    <property type="match status" value="1"/>
</dbReference>
<dbReference type="Gene3D" id="3.30.950.10">
    <property type="entry name" value="Methyltransferase, Cobalt-precorrin-4 Transmethylase, Domain 2"/>
    <property type="match status" value="1"/>
</dbReference>
<keyword evidence="4 9" id="KW-0808">Transferase</keyword>
<keyword evidence="5" id="KW-0949">S-adenosyl-L-methionine</keyword>
<dbReference type="InterPro" id="IPR014777">
    <property type="entry name" value="4pyrrole_Mease_sub1"/>
</dbReference>
<dbReference type="InterPro" id="IPR035996">
    <property type="entry name" value="4pyrrol_Methylase_sf"/>
</dbReference>
<dbReference type="InterPro" id="IPR000878">
    <property type="entry name" value="4pyrrol_Mease"/>
</dbReference>
<dbReference type="EC" id="2.1.1.107" evidence="2"/>
<dbReference type="NCBIfam" id="NF004790">
    <property type="entry name" value="PRK06136.1"/>
    <property type="match status" value="1"/>
</dbReference>
<evidence type="ECO:0000256" key="6">
    <source>
        <dbReference type="ARBA" id="ARBA00023244"/>
    </source>
</evidence>
<dbReference type="Gene3D" id="3.40.1010.10">
    <property type="entry name" value="Cobalt-precorrin-4 Transmethylase, Domain 1"/>
    <property type="match status" value="1"/>
</dbReference>
<dbReference type="InterPro" id="IPR050161">
    <property type="entry name" value="Siro_Cobalamin_biosynth"/>
</dbReference>
<gene>
    <name evidence="9" type="ORF">LHGZ1_1818</name>
</gene>
<accession>A0A248LJG4</accession>
<keyword evidence="6" id="KW-0627">Porphyrin biosynthesis</keyword>